<reference evidence="1" key="2">
    <citation type="submission" date="2020-09" db="EMBL/GenBank/DDBJ databases">
        <authorList>
            <person name="Sun Q."/>
            <person name="Zhou Y."/>
        </authorList>
    </citation>
    <scope>NUCLEOTIDE SEQUENCE</scope>
    <source>
        <strain evidence="1">CGMCC 4.7272</strain>
    </source>
</reference>
<gene>
    <name evidence="1" type="ORF">GCM10012282_81450</name>
</gene>
<dbReference type="RefSeq" id="WP_189152414.1">
    <property type="nucleotide sequence ID" value="NZ_BAABER010000092.1"/>
</dbReference>
<dbReference type="Proteomes" id="UP000625682">
    <property type="component" value="Unassembled WGS sequence"/>
</dbReference>
<sequence length="113" mass="12219">MGEVQENDLDDGKVNPRVAAYADGVLGRLAALSRALCDGSWERSPVYAMEIDKSSGGKRLLALPAVENRIIEGQEPTPGGRVLPEVKPVGHRNPLRASIMCETFKTYSARPEA</sequence>
<comment type="caution">
    <text evidence="1">The sequence shown here is derived from an EMBL/GenBank/DDBJ whole genome shotgun (WGS) entry which is preliminary data.</text>
</comment>
<accession>A0A917PE76</accession>
<name>A0A917PE76_9ACTN</name>
<keyword evidence="2" id="KW-1185">Reference proteome</keyword>
<evidence type="ECO:0000313" key="1">
    <source>
        <dbReference type="EMBL" id="GGJ72310.1"/>
    </source>
</evidence>
<organism evidence="1 2">
    <name type="scientific">Streptomyces lacrimifluminis</name>
    <dbReference type="NCBI Taxonomy" id="1500077"/>
    <lineage>
        <taxon>Bacteria</taxon>
        <taxon>Bacillati</taxon>
        <taxon>Actinomycetota</taxon>
        <taxon>Actinomycetes</taxon>
        <taxon>Kitasatosporales</taxon>
        <taxon>Streptomycetaceae</taxon>
        <taxon>Streptomyces</taxon>
    </lineage>
</organism>
<proteinExistence type="predicted"/>
<protein>
    <submittedName>
        <fullName evidence="1">Uncharacterized protein</fullName>
    </submittedName>
</protein>
<dbReference type="EMBL" id="BMMU01000088">
    <property type="protein sequence ID" value="GGJ72310.1"/>
    <property type="molecule type" value="Genomic_DNA"/>
</dbReference>
<dbReference type="AlphaFoldDB" id="A0A917PE76"/>
<reference evidence="1" key="1">
    <citation type="journal article" date="2014" name="Int. J. Syst. Evol. Microbiol.">
        <title>Complete genome sequence of Corynebacterium casei LMG S-19264T (=DSM 44701T), isolated from a smear-ripened cheese.</title>
        <authorList>
            <consortium name="US DOE Joint Genome Institute (JGI-PGF)"/>
            <person name="Walter F."/>
            <person name="Albersmeier A."/>
            <person name="Kalinowski J."/>
            <person name="Ruckert C."/>
        </authorList>
    </citation>
    <scope>NUCLEOTIDE SEQUENCE</scope>
    <source>
        <strain evidence="1">CGMCC 4.7272</strain>
    </source>
</reference>
<evidence type="ECO:0000313" key="2">
    <source>
        <dbReference type="Proteomes" id="UP000625682"/>
    </source>
</evidence>